<feature type="compositionally biased region" description="Basic and acidic residues" evidence="8">
    <location>
        <begin position="39"/>
        <end position="56"/>
    </location>
</feature>
<dbReference type="EMBL" id="PZQS01000004">
    <property type="protein sequence ID" value="PVD31210.1"/>
    <property type="molecule type" value="Genomic_DNA"/>
</dbReference>
<feature type="compositionally biased region" description="Acidic residues" evidence="8">
    <location>
        <begin position="1737"/>
        <end position="1766"/>
    </location>
</feature>
<gene>
    <name evidence="10" type="ORF">C0Q70_06622</name>
</gene>
<organism evidence="10 11">
    <name type="scientific">Pomacea canaliculata</name>
    <name type="common">Golden apple snail</name>
    <dbReference type="NCBI Taxonomy" id="400727"/>
    <lineage>
        <taxon>Eukaryota</taxon>
        <taxon>Metazoa</taxon>
        <taxon>Spiralia</taxon>
        <taxon>Lophotrochozoa</taxon>
        <taxon>Mollusca</taxon>
        <taxon>Gastropoda</taxon>
        <taxon>Caenogastropoda</taxon>
        <taxon>Architaenioglossa</taxon>
        <taxon>Ampullarioidea</taxon>
        <taxon>Ampullariidae</taxon>
        <taxon>Pomacea</taxon>
    </lineage>
</organism>
<feature type="compositionally biased region" description="Polar residues" evidence="8">
    <location>
        <begin position="92"/>
        <end position="104"/>
    </location>
</feature>
<feature type="coiled-coil region" evidence="7">
    <location>
        <begin position="1169"/>
        <end position="1442"/>
    </location>
</feature>
<dbReference type="PRINTS" id="PR00193">
    <property type="entry name" value="MYOSINHEAVY"/>
</dbReference>
<comment type="caution">
    <text evidence="6">Lacks conserved residue(s) required for the propagation of feature annotation.</text>
</comment>
<evidence type="ECO:0000256" key="5">
    <source>
        <dbReference type="ARBA" id="ARBA00023175"/>
    </source>
</evidence>
<dbReference type="Gene3D" id="4.10.270.10">
    <property type="entry name" value="Myosin, subunit A"/>
    <property type="match status" value="1"/>
</dbReference>
<dbReference type="OrthoDB" id="2914378at2759"/>
<keyword evidence="2 6" id="KW-0067">ATP-binding</keyword>
<feature type="coiled-coil region" evidence="7">
    <location>
        <begin position="1095"/>
        <end position="1143"/>
    </location>
</feature>
<keyword evidence="6" id="KW-0009">Actin-binding</keyword>
<evidence type="ECO:0000256" key="6">
    <source>
        <dbReference type="PROSITE-ProRule" id="PRU00782"/>
    </source>
</evidence>
<dbReference type="PANTHER" id="PTHR45615">
    <property type="entry name" value="MYOSIN HEAVY CHAIN, NON-MUSCLE"/>
    <property type="match status" value="1"/>
</dbReference>
<evidence type="ECO:0000256" key="4">
    <source>
        <dbReference type="ARBA" id="ARBA00023123"/>
    </source>
</evidence>
<dbReference type="Gene3D" id="3.40.850.10">
    <property type="entry name" value="Kinesin motor domain"/>
    <property type="match status" value="1"/>
</dbReference>
<dbReference type="InterPro" id="IPR057772">
    <property type="entry name" value="SH3_Myo18a"/>
</dbReference>
<feature type="region of interest" description="Disordered" evidence="8">
    <location>
        <begin position="1"/>
        <end position="177"/>
    </location>
</feature>
<dbReference type="CDD" id="cd01386">
    <property type="entry name" value="MYSc_Myo18"/>
    <property type="match status" value="1"/>
</dbReference>
<evidence type="ECO:0000256" key="2">
    <source>
        <dbReference type="ARBA" id="ARBA00022840"/>
    </source>
</evidence>
<dbReference type="InterPro" id="IPR001609">
    <property type="entry name" value="Myosin_head_motor_dom-like"/>
</dbReference>
<accession>A0A2T7PCT1</accession>
<dbReference type="GO" id="GO:0005737">
    <property type="term" value="C:cytoplasm"/>
    <property type="evidence" value="ECO:0007669"/>
    <property type="project" value="TreeGrafter"/>
</dbReference>
<dbReference type="PROSITE" id="PS50096">
    <property type="entry name" value="IQ"/>
    <property type="match status" value="1"/>
</dbReference>
<dbReference type="InterPro" id="IPR036961">
    <property type="entry name" value="Kinesin_motor_dom_sf"/>
</dbReference>
<keyword evidence="11" id="KW-1185">Reference proteome</keyword>
<evidence type="ECO:0000256" key="8">
    <source>
        <dbReference type="SAM" id="MobiDB-lite"/>
    </source>
</evidence>
<dbReference type="Gene3D" id="1.20.120.720">
    <property type="entry name" value="Myosin VI head, motor domain, U50 subdomain"/>
    <property type="match status" value="1"/>
</dbReference>
<dbReference type="Gene3D" id="6.20.240.20">
    <property type="match status" value="1"/>
</dbReference>
<dbReference type="PROSITE" id="PS51456">
    <property type="entry name" value="MYOSIN_MOTOR"/>
    <property type="match status" value="1"/>
</dbReference>
<feature type="domain" description="Myosin motor" evidence="9">
    <location>
        <begin position="277"/>
        <end position="1031"/>
    </location>
</feature>
<dbReference type="GO" id="GO:0016460">
    <property type="term" value="C:myosin II complex"/>
    <property type="evidence" value="ECO:0007669"/>
    <property type="project" value="TreeGrafter"/>
</dbReference>
<dbReference type="GO" id="GO:0051015">
    <property type="term" value="F:actin filament binding"/>
    <property type="evidence" value="ECO:0007669"/>
    <property type="project" value="TreeGrafter"/>
</dbReference>
<dbReference type="GO" id="GO:0031032">
    <property type="term" value="P:actomyosin structure organization"/>
    <property type="evidence" value="ECO:0007669"/>
    <property type="project" value="TreeGrafter"/>
</dbReference>
<dbReference type="Gene3D" id="1.10.10.820">
    <property type="match status" value="1"/>
</dbReference>
<dbReference type="Proteomes" id="UP000245119">
    <property type="component" value="Linkage Group LG4"/>
</dbReference>
<evidence type="ECO:0000313" key="10">
    <source>
        <dbReference type="EMBL" id="PVD31210.1"/>
    </source>
</evidence>
<keyword evidence="3 7" id="KW-0175">Coiled coil</keyword>
<feature type="compositionally biased region" description="Basic and acidic residues" evidence="8">
    <location>
        <begin position="105"/>
        <end position="117"/>
    </location>
</feature>
<feature type="region of interest" description="Disordered" evidence="8">
    <location>
        <begin position="1737"/>
        <end position="1807"/>
    </location>
</feature>
<evidence type="ECO:0000256" key="3">
    <source>
        <dbReference type="ARBA" id="ARBA00023054"/>
    </source>
</evidence>
<comment type="similarity">
    <text evidence="6">Belongs to the TRAFAC class myosin-kinesin ATPase superfamily. Myosin family.</text>
</comment>
<dbReference type="PANTHER" id="PTHR45615:SF36">
    <property type="entry name" value="MYOSIN HEAVY CHAIN-LIKE, ISOFORM B-RELATED"/>
    <property type="match status" value="1"/>
</dbReference>
<protein>
    <recommendedName>
        <fullName evidence="9">Myosin motor domain-containing protein</fullName>
    </recommendedName>
</protein>
<dbReference type="STRING" id="400727.A0A2T7PCT1"/>
<feature type="binding site" evidence="6">
    <location>
        <begin position="370"/>
        <end position="377"/>
    </location>
    <ligand>
        <name>ATP</name>
        <dbReference type="ChEBI" id="CHEBI:30616"/>
    </ligand>
</feature>
<comment type="caution">
    <text evidence="10">The sequence shown here is derived from an EMBL/GenBank/DDBJ whole genome shotgun (WGS) entry which is preliminary data.</text>
</comment>
<dbReference type="GO" id="GO:0005524">
    <property type="term" value="F:ATP binding"/>
    <property type="evidence" value="ECO:0007669"/>
    <property type="project" value="UniProtKB-UniRule"/>
</dbReference>
<feature type="coiled-coil region" evidence="7">
    <location>
        <begin position="1471"/>
        <end position="1728"/>
    </location>
</feature>
<evidence type="ECO:0000256" key="1">
    <source>
        <dbReference type="ARBA" id="ARBA00022741"/>
    </source>
</evidence>
<evidence type="ECO:0000256" key="7">
    <source>
        <dbReference type="SAM" id="Coils"/>
    </source>
</evidence>
<dbReference type="InterPro" id="IPR002928">
    <property type="entry name" value="Myosin_tail"/>
</dbReference>
<dbReference type="SMART" id="SM00242">
    <property type="entry name" value="MYSc"/>
    <property type="match status" value="1"/>
</dbReference>
<dbReference type="Pfam" id="PF00063">
    <property type="entry name" value="Myosin_head"/>
    <property type="match status" value="1"/>
</dbReference>
<reference evidence="10 11" key="1">
    <citation type="submission" date="2018-04" db="EMBL/GenBank/DDBJ databases">
        <title>The genome of golden apple snail Pomacea canaliculata provides insight into stress tolerance and invasive adaptation.</title>
        <authorList>
            <person name="Liu C."/>
            <person name="Liu B."/>
            <person name="Ren Y."/>
            <person name="Zhang Y."/>
            <person name="Wang H."/>
            <person name="Li S."/>
            <person name="Jiang F."/>
            <person name="Yin L."/>
            <person name="Zhang G."/>
            <person name="Qian W."/>
            <person name="Fan W."/>
        </authorList>
    </citation>
    <scope>NUCLEOTIDE SEQUENCE [LARGE SCALE GENOMIC DNA]</scope>
    <source>
        <strain evidence="10">SZHN2017</strain>
        <tissue evidence="10">Muscle</tissue>
    </source>
</reference>
<dbReference type="Gene3D" id="1.20.58.530">
    <property type="match status" value="1"/>
</dbReference>
<sequence>MSRAQRCPACSARAPYDEDGSTCGRQSPLGPRPKPASRRNPDHLQDGAERKPDTRRRTSSRRSVETGPTEGGTKHPGIEGACSPRPRPSDRLSISNSRSKSATESCKDVYGEKEIARRGGSISKTSSSPMDFNEDSETVLNTKRGQNQRRVDRRSWGYGASTPRAKQNSERLRSEGGSLPKALKTRTSVLDLDKMLQDAHLSGADKAKSEDEVQLERQWLEADRVWLVHKTGFTSAMLLPADGGGSSDGTVKIKLDSGEILDVEEEDVEKANPTQQDRVEDLALLRYVNESSALHVLRQRFAGHLPHTYAGPSLIVINPTQHLPIYSEKLIHMFKGCKQEDLPPHVYSAAQIAYRDLLASRRDQSILFLGRSGSGKTCSLQHCLHYLIGAAGSINNILTVEKLSAINILLQSFANCRTLLNTNASRYMQITTLDFDPSGVIGSASIQVLLFEKSRLVRRPEGEPTFHIFYQLLAGVEAQLRNELSLQNLTEPNPYMTPLQKPEDRQQAANKFGCVQQAFQSIGASEEETKAVYCILAAIYHLGIAGASKGPHNKFQFTRPAPAQRAASLLGTTTEELARCIFTAGGTSTLSRSTSFRVNSALDKTGYHAADTNTSVTEALEAFLVGLYSDVLNAVVSLINRSLSSNVRTMFSLMLLDAPGFQNPSSCGRQTGASFEDFCSNYVQERFQLFYHENTLTAPQDRYAQENIDCDFDLVTSSPAAMVSLFDQAPQQALVRAPSTDVKNSEKKGLLWILDEQAMFPGASEDSFLERVFAQHGEQQVRKDTLLRKGSLGQTFILNHNQGTAPVQYNATGWLRLCRDNPISKNSTILLQGSKQPAISELFGSIKGALGGFVSGSVAGMEGSTTLRRVGSMRRTFMSGTAALKRKSISIQVKFQVDSVMEMLRKTQPHFVFCFLPQHTAGLCELREKSSVDDVQVNIPLLRLQLRGFEILDALRLHRQGFPEFMQFGEFLQKFHSAAGTLSRSMSDMDEKQAVLQVLDNLDVDRLNYRVGLSKVFFRQGVLSQLEAGRDEKLTGIITQLQALCRGYLSRKKTDRLRVKHLAVRCIQRNVQKYMLIREWPWWKLYTKVKPILNVHRTEEELLEAQAELEAMKTKVEKLEKERNEYKAACDKLETRLTEVTADLVEENTASTQASELLEAESAERMRDVSVYKERCEKLLRELQMIKKQFQQQHEEDMEQELQARKVLEKRLQEAVEEAEEQRRQVQVAKKKAQRLAGEMQDIKLHLEEQMARNNELERKQRRFDSELSMAQEDMKEEKHLREKLQKERDTLLAEKYTLDQSILSLKMDHESASEKADRLEKELNDILVSGKDNSEVVSLKRAKHELELKLREQEEELDDQAGQIQQLEQTKLRLEMNIEKLKQQHTRELEDKEEDLEEMRTKTQKKLRQLEAQLEEEYDEKRRVMEEKQNLERQLNDMGARAPSHDRDTEKRLRRNLKKTKALLADAGTMLAKQKNLDSAKQQIAQLRNQLDDAAFSASSAQKAKKRMELEIQDLHQQIEELSRAKQEVEARNMTLLREKADVQTQLEENEDDMAEVMKKYKAAVQKQSVDQITLNDQLQQIEELSRERDELRQQVADLSARVQGYEEGSVDKHAVKRLETKIRDLESRLELEQSQRQRSETQLSRYKEQLEKGASERDDLVTAKTSAEEVCKRAQKQLRELRDELAEAQKREMEAVHKSKEQEREVEALEEELAQCRADLKLAFKRISDLQAALEEELDSDEDSLQLGDSDFDDSEDEGNDDLDTYLGNHHAAGKGNGMGQTAGSSDKIKMQIGENDLSKTAELE</sequence>
<evidence type="ECO:0000313" key="11">
    <source>
        <dbReference type="Proteomes" id="UP000245119"/>
    </source>
</evidence>
<dbReference type="GO" id="GO:0003774">
    <property type="term" value="F:cytoskeletal motor activity"/>
    <property type="evidence" value="ECO:0007669"/>
    <property type="project" value="UniProtKB-UniRule"/>
</dbReference>
<dbReference type="GO" id="GO:0032982">
    <property type="term" value="C:myosin filament"/>
    <property type="evidence" value="ECO:0007669"/>
    <property type="project" value="TreeGrafter"/>
</dbReference>
<name>A0A2T7PCT1_POMCA</name>
<dbReference type="Pfam" id="PF24556">
    <property type="entry name" value="SH3_Myosin-XVIIIa"/>
    <property type="match status" value="1"/>
</dbReference>
<proteinExistence type="inferred from homology"/>
<dbReference type="SUPFAM" id="SSF52540">
    <property type="entry name" value="P-loop containing nucleoside triphosphate hydrolases"/>
    <property type="match status" value="1"/>
</dbReference>
<dbReference type="InterPro" id="IPR036064">
    <property type="entry name" value="MYSc_Myo18"/>
</dbReference>
<keyword evidence="1 6" id="KW-0547">Nucleotide-binding</keyword>
<evidence type="ECO:0000259" key="9">
    <source>
        <dbReference type="PROSITE" id="PS51456"/>
    </source>
</evidence>
<keyword evidence="5 6" id="KW-0505">Motor protein</keyword>
<keyword evidence="4 6" id="KW-0518">Myosin</keyword>
<dbReference type="Pfam" id="PF01576">
    <property type="entry name" value="Myosin_tail_1"/>
    <property type="match status" value="1"/>
</dbReference>
<dbReference type="InterPro" id="IPR027417">
    <property type="entry name" value="P-loop_NTPase"/>
</dbReference>